<proteinExistence type="predicted"/>
<sequence length="47" mass="5798">MIKIFDFKLENSPMRFIMSEARWWAQQGTNKTFFEAKLRVLFFDKHL</sequence>
<dbReference type="STRING" id="207949.RED65_11969"/>
<dbReference type="Proteomes" id="UP000004263">
    <property type="component" value="Unassembled WGS sequence"/>
</dbReference>
<dbReference type="EMBL" id="AAQH01000004">
    <property type="protein sequence ID" value="EAT12785.1"/>
    <property type="molecule type" value="Genomic_DNA"/>
</dbReference>
<organism evidence="1 2">
    <name type="scientific">Bermanella marisrubri</name>
    <dbReference type="NCBI Taxonomy" id="207949"/>
    <lineage>
        <taxon>Bacteria</taxon>
        <taxon>Pseudomonadati</taxon>
        <taxon>Pseudomonadota</taxon>
        <taxon>Gammaproteobacteria</taxon>
        <taxon>Oceanospirillales</taxon>
        <taxon>Oceanospirillaceae</taxon>
        <taxon>Bermanella</taxon>
    </lineage>
</organism>
<evidence type="ECO:0000313" key="2">
    <source>
        <dbReference type="Proteomes" id="UP000004263"/>
    </source>
</evidence>
<dbReference type="HOGENOM" id="CLU_3165078_0_0_6"/>
<reference evidence="1 2" key="1">
    <citation type="submission" date="2006-03" db="EMBL/GenBank/DDBJ databases">
        <authorList>
            <person name="Pinhassi J."/>
            <person name="Pedros-Alio C."/>
            <person name="Ferriera S."/>
            <person name="Johnson J."/>
            <person name="Kravitz S."/>
            <person name="Halpern A."/>
            <person name="Remington K."/>
            <person name="Beeson K."/>
            <person name="Tran B."/>
            <person name="Rogers Y.-H."/>
            <person name="Friedman R."/>
            <person name="Venter J.C."/>
        </authorList>
    </citation>
    <scope>NUCLEOTIDE SEQUENCE [LARGE SCALE GENOMIC DNA]</scope>
    <source>
        <strain evidence="1 2">RED65</strain>
    </source>
</reference>
<comment type="caution">
    <text evidence="1">The sequence shown here is derived from an EMBL/GenBank/DDBJ whole genome shotgun (WGS) entry which is preliminary data.</text>
</comment>
<protein>
    <submittedName>
        <fullName evidence="1">Uncharacterized protein</fullName>
    </submittedName>
</protein>
<keyword evidence="2" id="KW-1185">Reference proteome</keyword>
<evidence type="ECO:0000313" key="1">
    <source>
        <dbReference type="EMBL" id="EAT12785.1"/>
    </source>
</evidence>
<gene>
    <name evidence="1" type="ORF">RED65_11969</name>
</gene>
<accession>Q1N3T9</accession>
<name>Q1N3T9_9GAMM</name>
<dbReference type="AlphaFoldDB" id="Q1N3T9"/>